<gene>
    <name evidence="1" type="ORF">PBRASI_LOCUS11251</name>
</gene>
<name>A0A9N9HFI0_9GLOM</name>
<dbReference type="AlphaFoldDB" id="A0A9N9HFI0"/>
<comment type="caution">
    <text evidence="1">The sequence shown here is derived from an EMBL/GenBank/DDBJ whole genome shotgun (WGS) entry which is preliminary data.</text>
</comment>
<dbReference type="Proteomes" id="UP000789739">
    <property type="component" value="Unassembled WGS sequence"/>
</dbReference>
<sequence length="322" mass="36592">VSSKRKSEIGALDVFDVAYNKKTRNLIDGLNMQSPKKPRVIECSTPDNRVNLSAFNDAENRGELPIDFEQESFATTDDLASAIEESQHPDECELDGEHSQILSKLIKRRNELCNRFAAAYKGYKSATTPKYRGIYFSELETIATSYIYWKIIEVDEMIDPLNGLLSDGDQDFLTPGELYDLGNIVVHFGTSGAIDHVRKLTEGRTVSDEDTLFRDEIPNSNDYRPGKKDHEHPDVIFILDMVKTSTEIIDEGPSTIDMTERDADMAFFSRLFRVYKGIFDRHFGEPVSRASRQCRKSSVDANSKTEGHHQDWLFTRKDAKAD</sequence>
<feature type="non-terminal residue" evidence="1">
    <location>
        <position position="1"/>
    </location>
</feature>
<protein>
    <submittedName>
        <fullName evidence="1">856_t:CDS:1</fullName>
    </submittedName>
</protein>
<reference evidence="1" key="1">
    <citation type="submission" date="2021-06" db="EMBL/GenBank/DDBJ databases">
        <authorList>
            <person name="Kallberg Y."/>
            <person name="Tangrot J."/>
            <person name="Rosling A."/>
        </authorList>
    </citation>
    <scope>NUCLEOTIDE SEQUENCE</scope>
    <source>
        <strain evidence="1">BR232B</strain>
    </source>
</reference>
<organism evidence="1 2">
    <name type="scientific">Paraglomus brasilianum</name>
    <dbReference type="NCBI Taxonomy" id="144538"/>
    <lineage>
        <taxon>Eukaryota</taxon>
        <taxon>Fungi</taxon>
        <taxon>Fungi incertae sedis</taxon>
        <taxon>Mucoromycota</taxon>
        <taxon>Glomeromycotina</taxon>
        <taxon>Glomeromycetes</taxon>
        <taxon>Paraglomerales</taxon>
        <taxon>Paraglomeraceae</taxon>
        <taxon>Paraglomus</taxon>
    </lineage>
</organism>
<accession>A0A9N9HFI0</accession>
<dbReference type="EMBL" id="CAJVPI010004783">
    <property type="protein sequence ID" value="CAG8669996.1"/>
    <property type="molecule type" value="Genomic_DNA"/>
</dbReference>
<keyword evidence="2" id="KW-1185">Reference proteome</keyword>
<feature type="non-terminal residue" evidence="1">
    <location>
        <position position="322"/>
    </location>
</feature>
<evidence type="ECO:0000313" key="2">
    <source>
        <dbReference type="Proteomes" id="UP000789739"/>
    </source>
</evidence>
<proteinExistence type="predicted"/>
<dbReference type="OrthoDB" id="2443690at2759"/>
<evidence type="ECO:0000313" key="1">
    <source>
        <dbReference type="EMBL" id="CAG8669996.1"/>
    </source>
</evidence>